<reference evidence="1 2" key="1">
    <citation type="submission" date="2022-09" db="EMBL/GenBank/DDBJ databases">
        <title>New species of Phenylobacterium.</title>
        <authorList>
            <person name="Mieszkin S."/>
        </authorList>
    </citation>
    <scope>NUCLEOTIDE SEQUENCE [LARGE SCALE GENOMIC DNA]</scope>
    <source>
        <strain evidence="1 2">HK31-G</strain>
    </source>
</reference>
<dbReference type="Pfam" id="PF02452">
    <property type="entry name" value="PemK_toxin"/>
    <property type="match status" value="1"/>
</dbReference>
<comment type="caution">
    <text evidence="1">The sequence shown here is derived from an EMBL/GenBank/DDBJ whole genome shotgun (WGS) entry which is preliminary data.</text>
</comment>
<protein>
    <submittedName>
        <fullName evidence="1">Type II toxin-antitoxin system PemK/MazF family toxin</fullName>
    </submittedName>
</protein>
<evidence type="ECO:0000313" key="1">
    <source>
        <dbReference type="EMBL" id="MFD3265531.1"/>
    </source>
</evidence>
<dbReference type="Gene3D" id="2.30.30.110">
    <property type="match status" value="1"/>
</dbReference>
<organism evidence="1 2">
    <name type="scientific">Phenylobacterium ferrooxidans</name>
    <dbReference type="NCBI Taxonomy" id="2982689"/>
    <lineage>
        <taxon>Bacteria</taxon>
        <taxon>Pseudomonadati</taxon>
        <taxon>Pseudomonadota</taxon>
        <taxon>Alphaproteobacteria</taxon>
        <taxon>Caulobacterales</taxon>
        <taxon>Caulobacteraceae</taxon>
        <taxon>Phenylobacterium</taxon>
    </lineage>
</organism>
<dbReference type="InterPro" id="IPR011067">
    <property type="entry name" value="Plasmid_toxin/cell-grow_inhib"/>
</dbReference>
<dbReference type="SUPFAM" id="SSF50118">
    <property type="entry name" value="Cell growth inhibitor/plasmid maintenance toxic component"/>
    <property type="match status" value="1"/>
</dbReference>
<gene>
    <name evidence="1" type="ORF">OCL97_16355</name>
</gene>
<proteinExistence type="predicted"/>
<dbReference type="InterPro" id="IPR003477">
    <property type="entry name" value="PemK-like"/>
</dbReference>
<dbReference type="EMBL" id="JAOTJD010000034">
    <property type="protein sequence ID" value="MFD3265531.1"/>
    <property type="molecule type" value="Genomic_DNA"/>
</dbReference>
<name>A0ABW6CUV0_9CAUL</name>
<sequence length="118" mass="12683">MPSETEVGTLAFGDVILVPFPFTNQAASKRRPAVVVSNRAYNLARPDVVVMAVTSQFRATESLGEVWLGAWEPAGLLKPSAIKPVIATLERGLVIRRLGVLGAVDQTSLRRAMVQILG</sequence>
<accession>A0ABW6CUV0</accession>
<keyword evidence="2" id="KW-1185">Reference proteome</keyword>
<dbReference type="RefSeq" id="WP_377370941.1">
    <property type="nucleotide sequence ID" value="NZ_JAOTJD010000034.1"/>
</dbReference>
<evidence type="ECO:0000313" key="2">
    <source>
        <dbReference type="Proteomes" id="UP001598130"/>
    </source>
</evidence>
<dbReference type="Proteomes" id="UP001598130">
    <property type="component" value="Unassembled WGS sequence"/>
</dbReference>